<comment type="caution">
    <text evidence="7">The sequence shown here is derived from an EMBL/GenBank/DDBJ whole genome shotgun (WGS) entry which is preliminary data.</text>
</comment>
<dbReference type="PANTHER" id="PTHR14226">
    <property type="entry name" value="NEUROPATHY TARGET ESTERASE/SWISS CHEESE D.MELANOGASTER"/>
    <property type="match status" value="1"/>
</dbReference>
<comment type="caution">
    <text evidence="4">Lacks conserved residue(s) required for the propagation of feature annotation.</text>
</comment>
<dbReference type="OrthoDB" id="8541087at2"/>
<dbReference type="Pfam" id="PF01734">
    <property type="entry name" value="Patatin"/>
    <property type="match status" value="1"/>
</dbReference>
<proteinExistence type="predicted"/>
<organism evidence="7 8">
    <name type="scientific">Pseudidiomarina maritima</name>
    <dbReference type="NCBI Taxonomy" id="519453"/>
    <lineage>
        <taxon>Bacteria</taxon>
        <taxon>Pseudomonadati</taxon>
        <taxon>Pseudomonadota</taxon>
        <taxon>Gammaproteobacteria</taxon>
        <taxon>Alteromonadales</taxon>
        <taxon>Idiomarinaceae</taxon>
        <taxon>Pseudidiomarina</taxon>
    </lineage>
</organism>
<accession>A0A317Q9L1</accession>
<evidence type="ECO:0000256" key="5">
    <source>
        <dbReference type="SAM" id="SignalP"/>
    </source>
</evidence>
<feature type="domain" description="PNPLA" evidence="6">
    <location>
        <begin position="65"/>
        <end position="306"/>
    </location>
</feature>
<evidence type="ECO:0000313" key="7">
    <source>
        <dbReference type="EMBL" id="PWW14497.1"/>
    </source>
</evidence>
<dbReference type="PROSITE" id="PS51257">
    <property type="entry name" value="PROKAR_LIPOPROTEIN"/>
    <property type="match status" value="1"/>
</dbReference>
<evidence type="ECO:0000256" key="1">
    <source>
        <dbReference type="ARBA" id="ARBA00022801"/>
    </source>
</evidence>
<reference evidence="7 8" key="1">
    <citation type="submission" date="2018-05" db="EMBL/GenBank/DDBJ databases">
        <title>Freshwater and sediment microbial communities from various areas in North America, analyzing microbe dynamics in response to fracking.</title>
        <authorList>
            <person name="Lamendella R."/>
        </authorList>
    </citation>
    <scope>NUCLEOTIDE SEQUENCE [LARGE SCALE GENOMIC DNA]</scope>
    <source>
        <strain evidence="7 8">125B1</strain>
    </source>
</reference>
<evidence type="ECO:0000256" key="3">
    <source>
        <dbReference type="ARBA" id="ARBA00023098"/>
    </source>
</evidence>
<dbReference type="PANTHER" id="PTHR14226:SF78">
    <property type="entry name" value="SLR0060 PROTEIN"/>
    <property type="match status" value="1"/>
</dbReference>
<keyword evidence="5" id="KW-0732">Signal</keyword>
<evidence type="ECO:0000259" key="6">
    <source>
        <dbReference type="PROSITE" id="PS51635"/>
    </source>
</evidence>
<name>A0A317Q9L1_9GAMM</name>
<keyword evidence="2 4" id="KW-0442">Lipid degradation</keyword>
<dbReference type="AlphaFoldDB" id="A0A317Q9L1"/>
<keyword evidence="8" id="KW-1185">Reference proteome</keyword>
<keyword evidence="1 4" id="KW-0378">Hydrolase</keyword>
<evidence type="ECO:0000313" key="8">
    <source>
        <dbReference type="Proteomes" id="UP000246964"/>
    </source>
</evidence>
<dbReference type="PROSITE" id="PS51635">
    <property type="entry name" value="PNPLA"/>
    <property type="match status" value="1"/>
</dbReference>
<feature type="short sequence motif" description="DGA/G" evidence="4">
    <location>
        <begin position="293"/>
        <end position="295"/>
    </location>
</feature>
<feature type="chain" id="PRO_5016282597" evidence="5">
    <location>
        <begin position="27"/>
        <end position="462"/>
    </location>
</feature>
<dbReference type="GO" id="GO:0016787">
    <property type="term" value="F:hydrolase activity"/>
    <property type="evidence" value="ECO:0007669"/>
    <property type="project" value="UniProtKB-UniRule"/>
</dbReference>
<dbReference type="EMBL" id="QGTT01000003">
    <property type="protein sequence ID" value="PWW14497.1"/>
    <property type="molecule type" value="Genomic_DNA"/>
</dbReference>
<dbReference type="GO" id="GO:0016042">
    <property type="term" value="P:lipid catabolic process"/>
    <property type="evidence" value="ECO:0007669"/>
    <property type="project" value="UniProtKB-UniRule"/>
</dbReference>
<evidence type="ECO:0000256" key="2">
    <source>
        <dbReference type="ARBA" id="ARBA00022963"/>
    </source>
</evidence>
<dbReference type="InterPro" id="IPR016035">
    <property type="entry name" value="Acyl_Trfase/lysoPLipase"/>
</dbReference>
<dbReference type="Gene3D" id="3.40.1090.10">
    <property type="entry name" value="Cytosolic phospholipase A2 catalytic domain"/>
    <property type="match status" value="2"/>
</dbReference>
<keyword evidence="3 4" id="KW-0443">Lipid metabolism</keyword>
<evidence type="ECO:0000256" key="4">
    <source>
        <dbReference type="PROSITE-ProRule" id="PRU01161"/>
    </source>
</evidence>
<gene>
    <name evidence="7" type="ORF">DET45_103189</name>
</gene>
<dbReference type="SUPFAM" id="SSF52151">
    <property type="entry name" value="FabD/lysophospholipase-like"/>
    <property type="match status" value="1"/>
</dbReference>
<protein>
    <submittedName>
        <fullName evidence="7">NTE family protein</fullName>
    </submittedName>
</protein>
<dbReference type="RefSeq" id="WP_110075387.1">
    <property type="nucleotide sequence ID" value="NZ_QGTT01000003.1"/>
</dbReference>
<dbReference type="Proteomes" id="UP000246964">
    <property type="component" value="Unassembled WGS sequence"/>
</dbReference>
<dbReference type="InterPro" id="IPR050301">
    <property type="entry name" value="NTE"/>
</dbReference>
<sequence>MHRLRFASRFKITLALGISLVTSGCATYGIIDNSSQTSSDGQQNYSMLDYNSGHKGRDDVTVIMSFSGGGSRAAALSYGVLQALRDTPLELEGQQHSLLSEVDMISSVSGGSFTAAYYGLHGERIFSDFEDDFLRRDYVTEWVYGVLSPLLWFSNRGRTDIATGIYEQRLFRGATFADLQQRQDAPFIVINASDLGAGIRFSFIQEYFDLLCSNIADYPIARAVTASSAVPVMLNPVVLKNHKGCLNPIQNYLRELNEEDIAEAKLSPHLHDTITAMRSYAAKDERQYIHLVDGGITDNLGLMAFYEMVEIGGGIEKFLTRLGAQPSKHLVVISVNASTKPQYDIEQSNKIPDIEPTIGAVTDTQLHRYNAATISLMRRTIDRWGHELSSSGQQVKPYFIEISFDGVQQEQRRGFINQIPTSLSLNKEQADTLIHVGSELLRYDPVFKQLLEDLQQPSSNQD</sequence>
<dbReference type="InterPro" id="IPR002641">
    <property type="entry name" value="PNPLA_dom"/>
</dbReference>
<feature type="active site" description="Nucleophile" evidence="4">
    <location>
        <position position="109"/>
    </location>
</feature>
<feature type="signal peptide" evidence="5">
    <location>
        <begin position="1"/>
        <end position="26"/>
    </location>
</feature>
<feature type="active site" description="Proton acceptor" evidence="4">
    <location>
        <position position="293"/>
    </location>
</feature>